<dbReference type="Pfam" id="PF00059">
    <property type="entry name" value="Lectin_C"/>
    <property type="match status" value="1"/>
</dbReference>
<organism evidence="3 4">
    <name type="scientific">Brachionus calyciflorus</name>
    <dbReference type="NCBI Taxonomy" id="104777"/>
    <lineage>
        <taxon>Eukaryota</taxon>
        <taxon>Metazoa</taxon>
        <taxon>Spiralia</taxon>
        <taxon>Gnathifera</taxon>
        <taxon>Rotifera</taxon>
        <taxon>Eurotatoria</taxon>
        <taxon>Monogononta</taxon>
        <taxon>Pseudotrocha</taxon>
        <taxon>Ploima</taxon>
        <taxon>Brachionidae</taxon>
        <taxon>Brachionus</taxon>
    </lineage>
</organism>
<evidence type="ECO:0000259" key="2">
    <source>
        <dbReference type="PROSITE" id="PS50041"/>
    </source>
</evidence>
<dbReference type="OrthoDB" id="418245at2759"/>
<dbReference type="SUPFAM" id="SSF56436">
    <property type="entry name" value="C-type lectin-like"/>
    <property type="match status" value="1"/>
</dbReference>
<feature type="signal peptide" evidence="1">
    <location>
        <begin position="1"/>
        <end position="19"/>
    </location>
</feature>
<dbReference type="InterPro" id="IPR050111">
    <property type="entry name" value="C-type_lectin/snaclec_domain"/>
</dbReference>
<accession>A0A814GRF6</accession>
<protein>
    <recommendedName>
        <fullName evidence="2">C-type lectin domain-containing protein</fullName>
    </recommendedName>
</protein>
<keyword evidence="4" id="KW-1185">Reference proteome</keyword>
<dbReference type="InterPro" id="IPR016186">
    <property type="entry name" value="C-type_lectin-like/link_sf"/>
</dbReference>
<evidence type="ECO:0000313" key="3">
    <source>
        <dbReference type="EMBL" id="CAF1000084.1"/>
    </source>
</evidence>
<name>A0A814GRF6_9BILA</name>
<dbReference type="PANTHER" id="PTHR22803">
    <property type="entry name" value="MANNOSE, PHOSPHOLIPASE, LECTIN RECEPTOR RELATED"/>
    <property type="match status" value="1"/>
</dbReference>
<keyword evidence="1" id="KW-0732">Signal</keyword>
<dbReference type="Proteomes" id="UP000663879">
    <property type="component" value="Unassembled WGS sequence"/>
</dbReference>
<dbReference type="CDD" id="cd00037">
    <property type="entry name" value="CLECT"/>
    <property type="match status" value="1"/>
</dbReference>
<evidence type="ECO:0000256" key="1">
    <source>
        <dbReference type="SAM" id="SignalP"/>
    </source>
</evidence>
<gene>
    <name evidence="3" type="ORF">OXX778_LOCUS16360</name>
</gene>
<comment type="caution">
    <text evidence="3">The sequence shown here is derived from an EMBL/GenBank/DDBJ whole genome shotgun (WGS) entry which is preliminary data.</text>
</comment>
<dbReference type="PROSITE" id="PS50041">
    <property type="entry name" value="C_TYPE_LECTIN_2"/>
    <property type="match status" value="1"/>
</dbReference>
<reference evidence="3" key="1">
    <citation type="submission" date="2021-02" db="EMBL/GenBank/DDBJ databases">
        <authorList>
            <person name="Nowell W R."/>
        </authorList>
    </citation>
    <scope>NUCLEOTIDE SEQUENCE</scope>
    <source>
        <strain evidence="3">Ploen Becks lab</strain>
    </source>
</reference>
<evidence type="ECO:0000313" key="4">
    <source>
        <dbReference type="Proteomes" id="UP000663879"/>
    </source>
</evidence>
<dbReference type="AlphaFoldDB" id="A0A814GRF6"/>
<feature type="chain" id="PRO_5033053626" description="C-type lectin domain-containing protein" evidence="1">
    <location>
        <begin position="20"/>
        <end position="191"/>
    </location>
</feature>
<dbReference type="EMBL" id="CAJNOC010003846">
    <property type="protein sequence ID" value="CAF1000084.1"/>
    <property type="molecule type" value="Genomic_DNA"/>
</dbReference>
<feature type="domain" description="C-type lectin" evidence="2">
    <location>
        <begin position="52"/>
        <end position="175"/>
    </location>
</feature>
<proteinExistence type="predicted"/>
<dbReference type="SMART" id="SM00034">
    <property type="entry name" value="CLECT"/>
    <property type="match status" value="1"/>
</dbReference>
<sequence>MITLIFISFTLSLFSKSNCQYVNDNLLNPVTNIVCKNPRQYGFVKRSCSNVYYTVSDLAMDWFSAENYCQSLGGHLATSKNLDDDKYLHSVLSDKWYNISNLNHGFFWKEWSSQNSGYWIGAFRSVLTNTWTFVDGSQVFFTKWTKGQPDDFKKSQNALIDNFAFSSKSYIGWNDISQFSYNFHVICELKC</sequence>
<dbReference type="InterPro" id="IPR016187">
    <property type="entry name" value="CTDL_fold"/>
</dbReference>
<dbReference type="Gene3D" id="3.10.100.10">
    <property type="entry name" value="Mannose-Binding Protein A, subunit A"/>
    <property type="match status" value="1"/>
</dbReference>
<dbReference type="InterPro" id="IPR001304">
    <property type="entry name" value="C-type_lectin-like"/>
</dbReference>